<protein>
    <submittedName>
        <fullName evidence="1">TetR/AcrR family transcriptional regulator</fullName>
    </submittedName>
</protein>
<name>A0A4S3B5K5_9ENTE</name>
<sequence>MLKSSASTIWQATLPLMLDEKKSFRQLSVAEICQNASIHRSTFYRTFTDKFALLEFGIEELWKNYYQELDNNLSTPFQTADAFFENSESNLFLKSQQTDEQMLEDIKNLTLKQLERYYAKQLDEKYAVLIAGFIINAIKYIDQYGNKQKVKLTPIEKDQLFKNMVMPLFLEHQKST</sequence>
<dbReference type="InterPro" id="IPR009057">
    <property type="entry name" value="Homeodomain-like_sf"/>
</dbReference>
<reference evidence="1 2" key="1">
    <citation type="submission" date="2019-01" db="EMBL/GenBank/DDBJ databases">
        <title>Vagococcus silagei sp. nov. isolated from brewer's grain.</title>
        <authorList>
            <person name="Guu J.-R."/>
        </authorList>
    </citation>
    <scope>NUCLEOTIDE SEQUENCE [LARGE SCALE GENOMIC DNA]</scope>
    <source>
        <strain evidence="1 2">2B-2</strain>
    </source>
</reference>
<dbReference type="SUPFAM" id="SSF46689">
    <property type="entry name" value="Homeodomain-like"/>
    <property type="match status" value="1"/>
</dbReference>
<evidence type="ECO:0000313" key="1">
    <source>
        <dbReference type="EMBL" id="THB61587.1"/>
    </source>
</evidence>
<evidence type="ECO:0000313" key="2">
    <source>
        <dbReference type="Proteomes" id="UP000310506"/>
    </source>
</evidence>
<dbReference type="RefSeq" id="WP_136136360.1">
    <property type="nucleotide sequence ID" value="NZ_SDGV01000010.1"/>
</dbReference>
<dbReference type="OrthoDB" id="9810250at2"/>
<gene>
    <name evidence="1" type="ORF">ESZ54_03805</name>
</gene>
<organism evidence="1 2">
    <name type="scientific">Vagococcus silagei</name>
    <dbReference type="NCBI Taxonomy" id="2508885"/>
    <lineage>
        <taxon>Bacteria</taxon>
        <taxon>Bacillati</taxon>
        <taxon>Bacillota</taxon>
        <taxon>Bacilli</taxon>
        <taxon>Lactobacillales</taxon>
        <taxon>Enterococcaceae</taxon>
        <taxon>Vagococcus</taxon>
    </lineage>
</organism>
<keyword evidence="2" id="KW-1185">Reference proteome</keyword>
<accession>A0A4S3B5K5</accession>
<dbReference type="Proteomes" id="UP000310506">
    <property type="component" value="Unassembled WGS sequence"/>
</dbReference>
<dbReference type="EMBL" id="SDGV01000010">
    <property type="protein sequence ID" value="THB61587.1"/>
    <property type="molecule type" value="Genomic_DNA"/>
</dbReference>
<proteinExistence type="predicted"/>
<dbReference type="AlphaFoldDB" id="A0A4S3B5K5"/>
<comment type="caution">
    <text evidence="1">The sequence shown here is derived from an EMBL/GenBank/DDBJ whole genome shotgun (WGS) entry which is preliminary data.</text>
</comment>
<dbReference type="Gene3D" id="1.10.357.10">
    <property type="entry name" value="Tetracycline Repressor, domain 2"/>
    <property type="match status" value="1"/>
</dbReference>